<dbReference type="RefSeq" id="WP_247028779.1">
    <property type="nucleotide sequence ID" value="NZ_JALKCH010000005.1"/>
</dbReference>
<accession>A0ABT0DB32</accession>
<evidence type="ECO:0000259" key="1">
    <source>
        <dbReference type="PROSITE" id="PS50921"/>
    </source>
</evidence>
<name>A0ABT0DB32_9HYPH</name>
<comment type="caution">
    <text evidence="2">The sequence shown here is derived from an EMBL/GenBank/DDBJ whole genome shotgun (WGS) entry which is preliminary data.</text>
</comment>
<dbReference type="Proteomes" id="UP001203284">
    <property type="component" value="Unassembled WGS sequence"/>
</dbReference>
<dbReference type="Pfam" id="PF03861">
    <property type="entry name" value="ANTAR"/>
    <property type="match status" value="1"/>
</dbReference>
<reference evidence="2 3" key="1">
    <citation type="submission" date="2022-04" db="EMBL/GenBank/DDBJ databases">
        <authorList>
            <person name="Grouzdev D.S."/>
            <person name="Pantiukh K.S."/>
            <person name="Krutkina M.S."/>
        </authorList>
    </citation>
    <scope>NUCLEOTIDE SEQUENCE [LARGE SCALE GENOMIC DNA]</scope>
    <source>
        <strain evidence="2 3">6x-1</strain>
    </source>
</reference>
<dbReference type="SUPFAM" id="SSF52172">
    <property type="entry name" value="CheY-like"/>
    <property type="match status" value="1"/>
</dbReference>
<evidence type="ECO:0000313" key="3">
    <source>
        <dbReference type="Proteomes" id="UP001203284"/>
    </source>
</evidence>
<gene>
    <name evidence="2" type="ORF">MWN34_09610</name>
</gene>
<dbReference type="SMART" id="SM01012">
    <property type="entry name" value="ANTAR"/>
    <property type="match status" value="1"/>
</dbReference>
<organism evidence="2 3">
    <name type="scientific">Ancylobacter crimeensis</name>
    <dbReference type="NCBI Taxonomy" id="2579147"/>
    <lineage>
        <taxon>Bacteria</taxon>
        <taxon>Pseudomonadati</taxon>
        <taxon>Pseudomonadota</taxon>
        <taxon>Alphaproteobacteria</taxon>
        <taxon>Hyphomicrobiales</taxon>
        <taxon>Xanthobacteraceae</taxon>
        <taxon>Ancylobacter</taxon>
    </lineage>
</organism>
<dbReference type="InterPro" id="IPR011006">
    <property type="entry name" value="CheY-like_superfamily"/>
</dbReference>
<protein>
    <submittedName>
        <fullName evidence="2">ANTAR domain-containing protein</fullName>
    </submittedName>
</protein>
<evidence type="ECO:0000313" key="2">
    <source>
        <dbReference type="EMBL" id="MCK0197168.1"/>
    </source>
</evidence>
<dbReference type="Gene3D" id="3.40.50.2300">
    <property type="match status" value="1"/>
</dbReference>
<feature type="domain" description="ANTAR" evidence="1">
    <location>
        <begin position="135"/>
        <end position="196"/>
    </location>
</feature>
<dbReference type="EMBL" id="JALKCH010000005">
    <property type="protein sequence ID" value="MCK0197168.1"/>
    <property type="molecule type" value="Genomic_DNA"/>
</dbReference>
<dbReference type="PROSITE" id="PS50921">
    <property type="entry name" value="ANTAR"/>
    <property type="match status" value="1"/>
</dbReference>
<keyword evidence="3" id="KW-1185">Reference proteome</keyword>
<dbReference type="InterPro" id="IPR005561">
    <property type="entry name" value="ANTAR"/>
</dbReference>
<sequence length="219" mass="23741">MTAPRLLQNFNGGRAFIVTANLPAVEALEATLGKLGVTASYPALVGGRAQIEMAGLQSERDILFIDGDLDNPVALENEATFRLPPVPVIGLVGVEAPSRLKQLIQLGATSFLRKPVQGAAVYTALFLGINQFLLRGDLEDRLDDMDRRRRGRRAVVKAIIARMKQSALDDDAAYDSLRREAMRARQSLEDYCEAYLARTGATAPVANEPVHGAGKRAGR</sequence>
<dbReference type="InterPro" id="IPR036388">
    <property type="entry name" value="WH-like_DNA-bd_sf"/>
</dbReference>
<dbReference type="Gene3D" id="1.10.10.10">
    <property type="entry name" value="Winged helix-like DNA-binding domain superfamily/Winged helix DNA-binding domain"/>
    <property type="match status" value="1"/>
</dbReference>
<proteinExistence type="predicted"/>